<organism evidence="1 2">
    <name type="scientific">Natronoarchaeum philippinense</name>
    <dbReference type="NCBI Taxonomy" id="558529"/>
    <lineage>
        <taxon>Archaea</taxon>
        <taxon>Methanobacteriati</taxon>
        <taxon>Methanobacteriota</taxon>
        <taxon>Stenosarchaea group</taxon>
        <taxon>Halobacteria</taxon>
        <taxon>Halobacteriales</taxon>
        <taxon>Natronoarchaeaceae</taxon>
    </lineage>
</organism>
<evidence type="ECO:0000313" key="1">
    <source>
        <dbReference type="EMBL" id="SNZ03618.1"/>
    </source>
</evidence>
<dbReference type="AlphaFoldDB" id="A0A285N2S0"/>
<name>A0A285N2S0_NATPI</name>
<keyword evidence="2" id="KW-1185">Reference proteome</keyword>
<sequence length="35" mass="4168">MFYEIKFPLRCWKKCSAFNTVIALTDSWIVPDDDN</sequence>
<reference evidence="1 2" key="1">
    <citation type="submission" date="2017-09" db="EMBL/GenBank/DDBJ databases">
        <authorList>
            <person name="Ehlers B."/>
            <person name="Leendertz F.H."/>
        </authorList>
    </citation>
    <scope>NUCLEOTIDE SEQUENCE [LARGE SCALE GENOMIC DNA]</scope>
    <source>
        <strain evidence="1 2">DSM 27208</strain>
    </source>
</reference>
<dbReference type="EMBL" id="OBEJ01000001">
    <property type="protein sequence ID" value="SNZ03618.1"/>
    <property type="molecule type" value="Genomic_DNA"/>
</dbReference>
<accession>A0A285N2S0</accession>
<proteinExistence type="predicted"/>
<protein>
    <submittedName>
        <fullName evidence="1">Uncharacterized protein</fullName>
    </submittedName>
</protein>
<dbReference type="Proteomes" id="UP000219453">
    <property type="component" value="Unassembled WGS sequence"/>
</dbReference>
<gene>
    <name evidence="1" type="ORF">SAMN06269185_0323</name>
</gene>
<evidence type="ECO:0000313" key="2">
    <source>
        <dbReference type="Proteomes" id="UP000219453"/>
    </source>
</evidence>